<feature type="domain" description="ABC3 transporter permease C-terminal" evidence="7">
    <location>
        <begin position="163"/>
        <end position="285"/>
    </location>
</feature>
<evidence type="ECO:0000256" key="2">
    <source>
        <dbReference type="ARBA" id="ARBA00022475"/>
    </source>
</evidence>
<gene>
    <name evidence="8" type="ORF">DOO78_17765</name>
</gene>
<evidence type="ECO:0000256" key="3">
    <source>
        <dbReference type="ARBA" id="ARBA00022692"/>
    </source>
</evidence>
<name>A0A327M5Z3_9PROT</name>
<evidence type="ECO:0000256" key="1">
    <source>
        <dbReference type="ARBA" id="ARBA00004651"/>
    </source>
</evidence>
<keyword evidence="8" id="KW-0131">Cell cycle</keyword>
<feature type="transmembrane region" description="Helical" evidence="6">
    <location>
        <begin position="212"/>
        <end position="235"/>
    </location>
</feature>
<evidence type="ECO:0000313" key="9">
    <source>
        <dbReference type="Proteomes" id="UP000249065"/>
    </source>
</evidence>
<proteinExistence type="predicted"/>
<feature type="transmembrane region" description="Helical" evidence="6">
    <location>
        <begin position="255"/>
        <end position="278"/>
    </location>
</feature>
<dbReference type="AlphaFoldDB" id="A0A327M5Z3"/>
<dbReference type="PANTHER" id="PTHR47755:SF1">
    <property type="entry name" value="CELL DIVISION PROTEIN FTSX"/>
    <property type="match status" value="1"/>
</dbReference>
<feature type="transmembrane region" description="Helical" evidence="6">
    <location>
        <begin position="21"/>
        <end position="41"/>
    </location>
</feature>
<keyword evidence="4 6" id="KW-1133">Transmembrane helix</keyword>
<reference evidence="9" key="1">
    <citation type="submission" date="2018-06" db="EMBL/GenBank/DDBJ databases">
        <authorList>
            <person name="Khan S.A."/>
        </authorList>
    </citation>
    <scope>NUCLEOTIDE SEQUENCE [LARGE SCALE GENOMIC DNA]</scope>
    <source>
        <strain evidence="9">DB-1506</strain>
    </source>
</reference>
<accession>A0A327M5Z3</accession>
<comment type="subcellular location">
    <subcellularLocation>
        <location evidence="1">Cell membrane</location>
        <topology evidence="1">Multi-pass membrane protein</topology>
    </subcellularLocation>
</comment>
<dbReference type="GO" id="GO:0051301">
    <property type="term" value="P:cell division"/>
    <property type="evidence" value="ECO:0007669"/>
    <property type="project" value="UniProtKB-KW"/>
</dbReference>
<protein>
    <submittedName>
        <fullName evidence="8">Cell division protein FtsX</fullName>
    </submittedName>
</protein>
<dbReference type="PANTHER" id="PTHR47755">
    <property type="entry name" value="CELL DIVISION PROTEIN FTSX"/>
    <property type="match status" value="1"/>
</dbReference>
<dbReference type="Pfam" id="PF02687">
    <property type="entry name" value="FtsX"/>
    <property type="match status" value="1"/>
</dbReference>
<feature type="transmembrane region" description="Helical" evidence="6">
    <location>
        <begin position="159"/>
        <end position="180"/>
    </location>
</feature>
<dbReference type="EMBL" id="QLIX01000015">
    <property type="protein sequence ID" value="RAI57702.1"/>
    <property type="molecule type" value="Genomic_DNA"/>
</dbReference>
<dbReference type="GO" id="GO:0005886">
    <property type="term" value="C:plasma membrane"/>
    <property type="evidence" value="ECO:0007669"/>
    <property type="project" value="UniProtKB-SubCell"/>
</dbReference>
<dbReference type="OrthoDB" id="7283531at2"/>
<keyword evidence="5 6" id="KW-0472">Membrane</keyword>
<dbReference type="Proteomes" id="UP000249065">
    <property type="component" value="Unassembled WGS sequence"/>
</dbReference>
<evidence type="ECO:0000256" key="4">
    <source>
        <dbReference type="ARBA" id="ARBA00022989"/>
    </source>
</evidence>
<evidence type="ECO:0000256" key="6">
    <source>
        <dbReference type="SAM" id="Phobius"/>
    </source>
</evidence>
<organism evidence="8 9">
    <name type="scientific">Roseicella frigidaeris</name>
    <dbReference type="NCBI Taxonomy" id="2230885"/>
    <lineage>
        <taxon>Bacteria</taxon>
        <taxon>Pseudomonadati</taxon>
        <taxon>Pseudomonadota</taxon>
        <taxon>Alphaproteobacteria</taxon>
        <taxon>Acetobacterales</taxon>
        <taxon>Roseomonadaceae</taxon>
        <taxon>Roseicella</taxon>
    </lineage>
</organism>
<comment type="caution">
    <text evidence="8">The sequence shown here is derived from an EMBL/GenBank/DDBJ whole genome shotgun (WGS) entry which is preliminary data.</text>
</comment>
<dbReference type="GO" id="GO:0032153">
    <property type="term" value="C:cell division site"/>
    <property type="evidence" value="ECO:0007669"/>
    <property type="project" value="TreeGrafter"/>
</dbReference>
<keyword evidence="9" id="KW-1185">Reference proteome</keyword>
<dbReference type="InterPro" id="IPR003838">
    <property type="entry name" value="ABC3_permease_C"/>
</dbReference>
<evidence type="ECO:0000256" key="5">
    <source>
        <dbReference type="ARBA" id="ARBA00023136"/>
    </source>
</evidence>
<sequence length="290" mass="29698">MRLRRTRGRDPLGLRRVLSDRLLPALVAAMALLAALTLAGARGAGGLVARWEGGAATALTLQLPHGAGTDRALAALDALPEVAEARLADPARLKALLRPWLGEVPTIPLPQIIELRLARLPSDAAALTARIAAAVPGATVEAHGVWVARLLALARSLEAIALAVLLLVAGIATAVVAVAVRAGIAARREAIAILHALGATDGDIAARFARRVALLVGIGALGGTLVAAPVLAAFADLAAPLLGGRAGAGPLDLPWAVLPWADLALLPPAAALIGWVTAQLTLRRWLRRLP</sequence>
<evidence type="ECO:0000313" key="8">
    <source>
        <dbReference type="EMBL" id="RAI57702.1"/>
    </source>
</evidence>
<keyword evidence="3 6" id="KW-0812">Transmembrane</keyword>
<evidence type="ECO:0000259" key="7">
    <source>
        <dbReference type="Pfam" id="PF02687"/>
    </source>
</evidence>
<dbReference type="InterPro" id="IPR004513">
    <property type="entry name" value="FtsX"/>
</dbReference>
<keyword evidence="2" id="KW-1003">Cell membrane</keyword>
<keyword evidence="8" id="KW-0132">Cell division</keyword>